<dbReference type="EMBL" id="MU394286">
    <property type="protein sequence ID" value="KAI6091603.1"/>
    <property type="molecule type" value="Genomic_DNA"/>
</dbReference>
<reference evidence="1 2" key="1">
    <citation type="journal article" date="2022" name="New Phytol.">
        <title>Ecological generalism drives hyperdiversity of secondary metabolite gene clusters in xylarialean endophytes.</title>
        <authorList>
            <person name="Franco M.E.E."/>
            <person name="Wisecaver J.H."/>
            <person name="Arnold A.E."/>
            <person name="Ju Y.M."/>
            <person name="Slot J.C."/>
            <person name="Ahrendt S."/>
            <person name="Moore L.P."/>
            <person name="Eastman K.E."/>
            <person name="Scott K."/>
            <person name="Konkel Z."/>
            <person name="Mondo S.J."/>
            <person name="Kuo A."/>
            <person name="Hayes R.D."/>
            <person name="Haridas S."/>
            <person name="Andreopoulos B."/>
            <person name="Riley R."/>
            <person name="LaButti K."/>
            <person name="Pangilinan J."/>
            <person name="Lipzen A."/>
            <person name="Amirebrahimi M."/>
            <person name="Yan J."/>
            <person name="Adam C."/>
            <person name="Keymanesh K."/>
            <person name="Ng V."/>
            <person name="Louie K."/>
            <person name="Northen T."/>
            <person name="Drula E."/>
            <person name="Henrissat B."/>
            <person name="Hsieh H.M."/>
            <person name="Youens-Clark K."/>
            <person name="Lutzoni F."/>
            <person name="Miadlikowska J."/>
            <person name="Eastwood D.C."/>
            <person name="Hamelin R.C."/>
            <person name="Grigoriev I.V."/>
            <person name="U'Ren J.M."/>
        </authorList>
    </citation>
    <scope>NUCLEOTIDE SEQUENCE [LARGE SCALE GENOMIC DNA]</scope>
    <source>
        <strain evidence="1 2">ER1909</strain>
    </source>
</reference>
<proteinExistence type="predicted"/>
<accession>A0ACC0DFN9</accession>
<comment type="caution">
    <text evidence="1">The sequence shown here is derived from an EMBL/GenBank/DDBJ whole genome shotgun (WGS) entry which is preliminary data.</text>
</comment>
<name>A0ACC0DFN9_9PEZI</name>
<organism evidence="1 2">
    <name type="scientific">Hypoxylon rubiginosum</name>
    <dbReference type="NCBI Taxonomy" id="110542"/>
    <lineage>
        <taxon>Eukaryota</taxon>
        <taxon>Fungi</taxon>
        <taxon>Dikarya</taxon>
        <taxon>Ascomycota</taxon>
        <taxon>Pezizomycotina</taxon>
        <taxon>Sordariomycetes</taxon>
        <taxon>Xylariomycetidae</taxon>
        <taxon>Xylariales</taxon>
        <taxon>Hypoxylaceae</taxon>
        <taxon>Hypoxylon</taxon>
    </lineage>
</organism>
<protein>
    <submittedName>
        <fullName evidence="1">Uncharacterized protein</fullName>
    </submittedName>
</protein>
<evidence type="ECO:0000313" key="1">
    <source>
        <dbReference type="EMBL" id="KAI6091603.1"/>
    </source>
</evidence>
<dbReference type="Proteomes" id="UP001497680">
    <property type="component" value="Unassembled WGS sequence"/>
</dbReference>
<evidence type="ECO:0000313" key="2">
    <source>
        <dbReference type="Proteomes" id="UP001497680"/>
    </source>
</evidence>
<sequence length="476" mass="53956">MDTEHARKYLEDSFLAAALVKRSTYLIIFGQVTSQSPLSISYECFDLLLSRIGAFPALLQNITSFVGGVVPSHESRGAFDATTKSTTVGQNVSELCAIFKYVASNKRKRDPTPWSLRKMMIYQKYDSLNKREVVLLVRASENMLNLAQERMAESDDRSSGGHHWTYILMLICSVLNVNWVEYLEHIERRVWSLANETTFTNPFKSDSGEPEVDLEQGQQFDSLKAGHHWEGLLTRASHALQSNTGVLKALSTEVSRRRFIEDAPHDEHSFRELLDMVAKAERESQFLLTQIDSTRARLGASLTMIRDCINARAAHHTALEARYMHEVSTRSLREAKTVRVIAVVTLIYLPGTFTATFFGMQFVTTEKASEGALNVSTTPGLLLYLAITLPLTALTLFAWWAGGWVRFRQLRRPFRLLFYKCIFWRPLVRYVNFKLTTRKLRGFEDEGGVEDYRAGTGSCRATVDFTARSTTSQKVG</sequence>
<gene>
    <name evidence="1" type="ORF">F4821DRAFT_226480</name>
</gene>
<keyword evidence="2" id="KW-1185">Reference proteome</keyword>